<dbReference type="PROSITE" id="PS50042">
    <property type="entry name" value="CNMP_BINDING_3"/>
    <property type="match status" value="1"/>
</dbReference>
<keyword evidence="5" id="KW-1185">Reference proteome</keyword>
<keyword evidence="1" id="KW-1071">Ligand-gated ion channel</keyword>
<comment type="caution">
    <text evidence="4">The sequence shown here is derived from an EMBL/GenBank/DDBJ whole genome shotgun (WGS) entry which is preliminary data.</text>
</comment>
<dbReference type="InterPro" id="IPR050866">
    <property type="entry name" value="CNG_cation_channel"/>
</dbReference>
<evidence type="ECO:0000256" key="1">
    <source>
        <dbReference type="ARBA" id="ARBA00023286"/>
    </source>
</evidence>
<organism evidence="4 5">
    <name type="scientific">Physocladia obscura</name>
    <dbReference type="NCBI Taxonomy" id="109957"/>
    <lineage>
        <taxon>Eukaryota</taxon>
        <taxon>Fungi</taxon>
        <taxon>Fungi incertae sedis</taxon>
        <taxon>Chytridiomycota</taxon>
        <taxon>Chytridiomycota incertae sedis</taxon>
        <taxon>Chytridiomycetes</taxon>
        <taxon>Chytridiales</taxon>
        <taxon>Chytriomycetaceae</taxon>
        <taxon>Physocladia</taxon>
    </lineage>
</organism>
<dbReference type="PANTHER" id="PTHR45638">
    <property type="entry name" value="CYCLIC NUCLEOTIDE-GATED CATION CHANNEL SUBUNIT A"/>
    <property type="match status" value="1"/>
</dbReference>
<dbReference type="SMART" id="SM00100">
    <property type="entry name" value="cNMP"/>
    <property type="match status" value="1"/>
</dbReference>
<dbReference type="EMBL" id="JADGJH010005499">
    <property type="protein sequence ID" value="KAJ3080360.1"/>
    <property type="molecule type" value="Genomic_DNA"/>
</dbReference>
<name>A0AAD5X730_9FUNG</name>
<dbReference type="GO" id="GO:0044877">
    <property type="term" value="F:protein-containing complex binding"/>
    <property type="evidence" value="ECO:0007669"/>
    <property type="project" value="TreeGrafter"/>
</dbReference>
<dbReference type="InterPro" id="IPR018490">
    <property type="entry name" value="cNMP-bd_dom_sf"/>
</dbReference>
<keyword evidence="1" id="KW-0406">Ion transport</keyword>
<dbReference type="GO" id="GO:0005221">
    <property type="term" value="F:intracellularly cyclic nucleotide-activated monoatomic cation channel activity"/>
    <property type="evidence" value="ECO:0007669"/>
    <property type="project" value="InterPro"/>
</dbReference>
<dbReference type="InterPro" id="IPR000595">
    <property type="entry name" value="cNMP-bd_dom"/>
</dbReference>
<dbReference type="InterPro" id="IPR014710">
    <property type="entry name" value="RmlC-like_jellyroll"/>
</dbReference>
<accession>A0AAD5X730</accession>
<keyword evidence="1" id="KW-0407">Ion channel</keyword>
<proteinExistence type="predicted"/>
<protein>
    <recommendedName>
        <fullName evidence="3">Cyclic nucleotide-binding domain-containing protein</fullName>
    </recommendedName>
</protein>
<sequence>MLYKLTRSAFLSILDEFQDVRRKVDVIYKERMEKVAKEEAAIKLGVAQQLSQKVLFLNRKNEDIRYDEYLKRLSDTLIPVFFSPGEVIFEEGTIGRDMFFVKTGSVEVIIPGGKSMILNEGSFFGEAALVANLPRKHTKKAVTACTLYRLSRNAFMELISDFEDKNEKVVELYNEEREKMENEIEEFEQHMLIERKTVQINLPAVDE</sequence>
<evidence type="ECO:0000313" key="5">
    <source>
        <dbReference type="Proteomes" id="UP001211907"/>
    </source>
</evidence>
<evidence type="ECO:0000313" key="4">
    <source>
        <dbReference type="EMBL" id="KAJ3080360.1"/>
    </source>
</evidence>
<gene>
    <name evidence="4" type="ORF">HK100_010157</name>
</gene>
<feature type="domain" description="Cyclic nucleotide-binding" evidence="3">
    <location>
        <begin position="70"/>
        <end position="176"/>
    </location>
</feature>
<dbReference type="PANTHER" id="PTHR45638:SF11">
    <property type="entry name" value="CYCLIC NUCLEOTIDE-GATED CATION CHANNEL SUBUNIT A"/>
    <property type="match status" value="1"/>
</dbReference>
<keyword evidence="1" id="KW-0813">Transport</keyword>
<dbReference type="CDD" id="cd00038">
    <property type="entry name" value="CAP_ED"/>
    <property type="match status" value="1"/>
</dbReference>
<dbReference type="SUPFAM" id="SSF51206">
    <property type="entry name" value="cAMP-binding domain-like"/>
    <property type="match status" value="1"/>
</dbReference>
<reference evidence="4" key="1">
    <citation type="submission" date="2020-05" db="EMBL/GenBank/DDBJ databases">
        <title>Phylogenomic resolution of chytrid fungi.</title>
        <authorList>
            <person name="Stajich J.E."/>
            <person name="Amses K."/>
            <person name="Simmons R."/>
            <person name="Seto K."/>
            <person name="Myers J."/>
            <person name="Bonds A."/>
            <person name="Quandt C.A."/>
            <person name="Barry K."/>
            <person name="Liu P."/>
            <person name="Grigoriev I."/>
            <person name="Longcore J.E."/>
            <person name="James T.Y."/>
        </authorList>
    </citation>
    <scope>NUCLEOTIDE SEQUENCE</scope>
    <source>
        <strain evidence="4">JEL0513</strain>
    </source>
</reference>
<evidence type="ECO:0000259" key="3">
    <source>
        <dbReference type="PROSITE" id="PS50042"/>
    </source>
</evidence>
<feature type="coiled-coil region" evidence="2">
    <location>
        <begin position="159"/>
        <end position="197"/>
    </location>
</feature>
<evidence type="ECO:0000256" key="2">
    <source>
        <dbReference type="SAM" id="Coils"/>
    </source>
</evidence>
<keyword evidence="2" id="KW-0175">Coiled coil</keyword>
<dbReference type="Gene3D" id="2.60.120.10">
    <property type="entry name" value="Jelly Rolls"/>
    <property type="match status" value="1"/>
</dbReference>
<dbReference type="Pfam" id="PF00027">
    <property type="entry name" value="cNMP_binding"/>
    <property type="match status" value="1"/>
</dbReference>
<dbReference type="Proteomes" id="UP001211907">
    <property type="component" value="Unassembled WGS sequence"/>
</dbReference>
<dbReference type="AlphaFoldDB" id="A0AAD5X730"/>